<keyword evidence="2" id="KW-0812">Transmembrane</keyword>
<protein>
    <submittedName>
        <fullName evidence="4">Virulence factor Mce family protein</fullName>
    </submittedName>
</protein>
<dbReference type="RefSeq" id="WP_068742101.1">
    <property type="nucleotide sequence ID" value="NZ_FNSA01000003.1"/>
</dbReference>
<dbReference type="InterPro" id="IPR052336">
    <property type="entry name" value="MlaD_Phospholipid_Transporter"/>
</dbReference>
<feature type="transmembrane region" description="Helical" evidence="2">
    <location>
        <begin position="7"/>
        <end position="30"/>
    </location>
</feature>
<feature type="domain" description="Mce/MlaD" evidence="3">
    <location>
        <begin position="38"/>
        <end position="110"/>
    </location>
</feature>
<name>A0A1H4SKL9_TSUTY</name>
<feature type="region of interest" description="Disordered" evidence="1">
    <location>
        <begin position="318"/>
        <end position="359"/>
    </location>
</feature>
<reference evidence="5" key="1">
    <citation type="submission" date="2016-10" db="EMBL/GenBank/DDBJ databases">
        <authorList>
            <person name="Varghese N."/>
            <person name="Submissions S."/>
        </authorList>
    </citation>
    <scope>NUCLEOTIDE SEQUENCE [LARGE SCALE GENOMIC DNA]</scope>
    <source>
        <strain evidence="5">DSM 44234</strain>
    </source>
</reference>
<dbReference type="OrthoDB" id="4368574at2"/>
<accession>A0A1H4SKL9</accession>
<proteinExistence type="predicted"/>
<dbReference type="PANTHER" id="PTHR33371:SF16">
    <property type="entry name" value="MCE-FAMILY PROTEIN MCE3F"/>
    <property type="match status" value="1"/>
</dbReference>
<dbReference type="EMBL" id="FNSA01000003">
    <property type="protein sequence ID" value="SEC44663.1"/>
    <property type="molecule type" value="Genomic_DNA"/>
</dbReference>
<evidence type="ECO:0000259" key="3">
    <source>
        <dbReference type="Pfam" id="PF02470"/>
    </source>
</evidence>
<keyword evidence="5" id="KW-1185">Reference proteome</keyword>
<evidence type="ECO:0000313" key="4">
    <source>
        <dbReference type="EMBL" id="SEC44663.1"/>
    </source>
</evidence>
<dbReference type="PANTHER" id="PTHR33371">
    <property type="entry name" value="INTERMEMBRANE PHOSPHOLIPID TRANSPORT SYSTEM BINDING PROTEIN MLAD-RELATED"/>
    <property type="match status" value="1"/>
</dbReference>
<keyword evidence="2" id="KW-1133">Transmembrane helix</keyword>
<feature type="compositionally biased region" description="Low complexity" evidence="1">
    <location>
        <begin position="331"/>
        <end position="345"/>
    </location>
</feature>
<dbReference type="InterPro" id="IPR003399">
    <property type="entry name" value="Mce/MlaD"/>
</dbReference>
<evidence type="ECO:0000313" key="5">
    <source>
        <dbReference type="Proteomes" id="UP000182241"/>
    </source>
</evidence>
<feature type="compositionally biased region" description="Pro residues" evidence="1">
    <location>
        <begin position="346"/>
        <end position="359"/>
    </location>
</feature>
<evidence type="ECO:0000256" key="1">
    <source>
        <dbReference type="SAM" id="MobiDB-lite"/>
    </source>
</evidence>
<organism evidence="4 5">
    <name type="scientific">Tsukamurella tyrosinosolvens</name>
    <dbReference type="NCBI Taxonomy" id="57704"/>
    <lineage>
        <taxon>Bacteria</taxon>
        <taxon>Bacillati</taxon>
        <taxon>Actinomycetota</taxon>
        <taxon>Actinomycetes</taxon>
        <taxon>Mycobacteriales</taxon>
        <taxon>Tsukamurellaceae</taxon>
        <taxon>Tsukamurella</taxon>
    </lineage>
</organism>
<dbReference type="Proteomes" id="UP000182241">
    <property type="component" value="Unassembled WGS sequence"/>
</dbReference>
<evidence type="ECO:0000256" key="2">
    <source>
        <dbReference type="SAM" id="Phobius"/>
    </source>
</evidence>
<keyword evidence="2" id="KW-0472">Membrane</keyword>
<dbReference type="STRING" id="57704.SAMN04489793_2314"/>
<dbReference type="Pfam" id="PF02470">
    <property type="entry name" value="MlaD"/>
    <property type="match status" value="1"/>
</dbReference>
<gene>
    <name evidence="4" type="ORF">SAMN04489793_2314</name>
</gene>
<sequence>MRRELIANLVTFTIVLAVGISTLVIGYMGLRPGTEFTRVTLQLPRSSQLVTGSSVLLRGVRIGEVERVDLAPAGAAVRLKYPRVKRIPADARVSIEQLSALGEPYVEISPTGSDGPYLADGAVVDPKHVKVPTSIPDLFRSLAAVGKIADAGPLAEIVSTMWQATNGADRVMPRLTQAGELLTVTIVSRLPQIRRMFADTQTYSADLAWVGPAISQFGPSFHSTIAVIRPAIDKVLELVTTLAMPTPLTDVLHPFMAKVQPSLTALTPKVSEVLSPALAIVKAINTTVPAIDFSAFLGSALAMFDNDGTARLQITVPVPGTPMSAPPTPTASPTHPSAPTTSRIPPVRPSTPTPTPTPR</sequence>
<dbReference type="GO" id="GO:0005576">
    <property type="term" value="C:extracellular region"/>
    <property type="evidence" value="ECO:0007669"/>
    <property type="project" value="TreeGrafter"/>
</dbReference>
<dbReference type="AlphaFoldDB" id="A0A1H4SKL9"/>